<accession>A0A0K2GH44</accession>
<proteinExistence type="predicted"/>
<evidence type="ECO:0000256" key="3">
    <source>
        <dbReference type="ARBA" id="ARBA00023004"/>
    </source>
</evidence>
<evidence type="ECO:0000313" key="7">
    <source>
        <dbReference type="EMBL" id="ALA60174.1"/>
    </source>
</evidence>
<sequence length="173" mass="18394">MTPPSASPPEQPSGIPERAVVLLVVGLVLLYALWTLRTPSPSSGVPDAVATAATGALSPERIPLVTGDEPIADIFTKAGCVVCHSIPGIPGANGQVGPPLLLGTTGQQRLQDPEYRGQAKTVHEYVVESVVEPRRFIVQGYPAETMPTWYGSKLSALALERIAAYLERQTEVR</sequence>
<protein>
    <recommendedName>
        <fullName evidence="6">Cytochrome c domain-containing protein</fullName>
    </recommendedName>
</protein>
<keyword evidence="3 4" id="KW-0408">Iron</keyword>
<evidence type="ECO:0000259" key="6">
    <source>
        <dbReference type="PROSITE" id="PS51007"/>
    </source>
</evidence>
<dbReference type="PATRIC" id="fig|42253.5.peg.3731"/>
<name>A0A0K2GH44_NITMO</name>
<dbReference type="KEGG" id="nmv:NITMOv2_3783"/>
<keyword evidence="2 4" id="KW-0479">Metal-binding</keyword>
<dbReference type="STRING" id="42253.NITMOv2_3783"/>
<dbReference type="PROSITE" id="PS51007">
    <property type="entry name" value="CYTC"/>
    <property type="match status" value="1"/>
</dbReference>
<dbReference type="SUPFAM" id="SSF46626">
    <property type="entry name" value="Cytochrome c"/>
    <property type="match status" value="1"/>
</dbReference>
<dbReference type="AlphaFoldDB" id="A0A0K2GH44"/>
<evidence type="ECO:0000256" key="4">
    <source>
        <dbReference type="PROSITE-ProRule" id="PRU00433"/>
    </source>
</evidence>
<dbReference type="GO" id="GO:0046872">
    <property type="term" value="F:metal ion binding"/>
    <property type="evidence" value="ECO:0007669"/>
    <property type="project" value="UniProtKB-KW"/>
</dbReference>
<gene>
    <name evidence="7" type="ORF">NITMOv2_3783</name>
</gene>
<keyword evidence="5" id="KW-1133">Transmembrane helix</keyword>
<dbReference type="GO" id="GO:0020037">
    <property type="term" value="F:heme binding"/>
    <property type="evidence" value="ECO:0007669"/>
    <property type="project" value="InterPro"/>
</dbReference>
<feature type="transmembrane region" description="Helical" evidence="5">
    <location>
        <begin position="20"/>
        <end position="36"/>
    </location>
</feature>
<keyword evidence="5" id="KW-0472">Membrane</keyword>
<reference evidence="7 8" key="1">
    <citation type="journal article" date="2015" name="Proc. Natl. Acad. Sci. U.S.A.">
        <title>Expanded metabolic versatility of ubiquitous nitrite-oxidizing bacteria from the genus Nitrospira.</title>
        <authorList>
            <person name="Koch H."/>
            <person name="Lucker S."/>
            <person name="Albertsen M."/>
            <person name="Kitzinger K."/>
            <person name="Herbold C."/>
            <person name="Spieck E."/>
            <person name="Nielsen P.H."/>
            <person name="Wagner M."/>
            <person name="Daims H."/>
        </authorList>
    </citation>
    <scope>NUCLEOTIDE SEQUENCE [LARGE SCALE GENOMIC DNA]</scope>
    <source>
        <strain evidence="7 8">NSP M-1</strain>
    </source>
</reference>
<evidence type="ECO:0000256" key="5">
    <source>
        <dbReference type="SAM" id="Phobius"/>
    </source>
</evidence>
<keyword evidence="1 4" id="KW-0349">Heme</keyword>
<keyword evidence="8" id="KW-1185">Reference proteome</keyword>
<feature type="domain" description="Cytochrome c" evidence="6">
    <location>
        <begin position="66"/>
        <end position="170"/>
    </location>
</feature>
<dbReference type="InterPro" id="IPR009056">
    <property type="entry name" value="Cyt_c-like_dom"/>
</dbReference>
<dbReference type="GO" id="GO:0009055">
    <property type="term" value="F:electron transfer activity"/>
    <property type="evidence" value="ECO:0007669"/>
    <property type="project" value="InterPro"/>
</dbReference>
<dbReference type="EMBL" id="CP011801">
    <property type="protein sequence ID" value="ALA60174.1"/>
    <property type="molecule type" value="Genomic_DNA"/>
</dbReference>
<dbReference type="InterPro" id="IPR036909">
    <property type="entry name" value="Cyt_c-like_dom_sf"/>
</dbReference>
<organism evidence="7 8">
    <name type="scientific">Nitrospira moscoviensis</name>
    <dbReference type="NCBI Taxonomy" id="42253"/>
    <lineage>
        <taxon>Bacteria</taxon>
        <taxon>Pseudomonadati</taxon>
        <taxon>Nitrospirota</taxon>
        <taxon>Nitrospiria</taxon>
        <taxon>Nitrospirales</taxon>
        <taxon>Nitrospiraceae</taxon>
        <taxon>Nitrospira</taxon>
    </lineage>
</organism>
<evidence type="ECO:0000256" key="1">
    <source>
        <dbReference type="ARBA" id="ARBA00022617"/>
    </source>
</evidence>
<evidence type="ECO:0000313" key="8">
    <source>
        <dbReference type="Proteomes" id="UP000069205"/>
    </source>
</evidence>
<dbReference type="Proteomes" id="UP000069205">
    <property type="component" value="Chromosome"/>
</dbReference>
<evidence type="ECO:0000256" key="2">
    <source>
        <dbReference type="ARBA" id="ARBA00022723"/>
    </source>
</evidence>
<dbReference type="Gene3D" id="1.10.760.10">
    <property type="entry name" value="Cytochrome c-like domain"/>
    <property type="match status" value="1"/>
</dbReference>
<keyword evidence="5" id="KW-0812">Transmembrane</keyword>